<comment type="similarity">
    <text evidence="2 4">Belongs to the peptidase M16 family.</text>
</comment>
<dbReference type="InterPro" id="IPR050361">
    <property type="entry name" value="MPP/UQCRC_Complex"/>
</dbReference>
<feature type="domain" description="Peptidase M16 N-terminal" evidence="5">
    <location>
        <begin position="24"/>
        <end position="170"/>
    </location>
</feature>
<dbReference type="InterPro" id="IPR011765">
    <property type="entry name" value="Pept_M16_N"/>
</dbReference>
<comment type="caution">
    <text evidence="7">The sequence shown here is derived from an EMBL/GenBank/DDBJ whole genome shotgun (WGS) entry which is preliminary data.</text>
</comment>
<dbReference type="PANTHER" id="PTHR11851">
    <property type="entry name" value="METALLOPROTEASE"/>
    <property type="match status" value="1"/>
</dbReference>
<keyword evidence="3" id="KW-0482">Metalloprotease</keyword>
<dbReference type="PANTHER" id="PTHR11851:SF49">
    <property type="entry name" value="MITOCHONDRIAL-PROCESSING PEPTIDASE SUBUNIT ALPHA"/>
    <property type="match status" value="1"/>
</dbReference>
<keyword evidence="3" id="KW-0378">Hydrolase</keyword>
<reference evidence="8" key="1">
    <citation type="journal article" date="2019" name="Int. J. Syst. Evol. Microbiol.">
        <title>The Global Catalogue of Microorganisms (GCM) 10K type strain sequencing project: providing services to taxonomists for standard genome sequencing and annotation.</title>
        <authorList>
            <consortium name="The Broad Institute Genomics Platform"/>
            <consortium name="The Broad Institute Genome Sequencing Center for Infectious Disease"/>
            <person name="Wu L."/>
            <person name="Ma J."/>
        </authorList>
    </citation>
    <scope>NUCLEOTIDE SEQUENCE [LARGE SCALE GENOMIC DNA]</scope>
    <source>
        <strain evidence="8">CCUG 61697</strain>
    </source>
</reference>
<accession>A0ABW3JDI6</accession>
<proteinExistence type="inferred from homology"/>
<evidence type="ECO:0000256" key="1">
    <source>
        <dbReference type="ARBA" id="ARBA00001947"/>
    </source>
</evidence>
<dbReference type="InterPro" id="IPR011249">
    <property type="entry name" value="Metalloenz_LuxS/M16"/>
</dbReference>
<sequence length="436" mass="47239">MSVTTTRSSAPTSEVSRLANGLTVASVTMPGVETVSLGIWIGAGSRCETASEHGVAHFLEHMAFKGTERRSARDIAEEIEAVGGDINAATGVDSTAYYARVLAEDFPLALDILSDILLKPRFETQELERERGVILQEIAASFDSPEDTVFDLAQEAAYPDQPLGRPILGTMQSIGEFGREDLTRYLGAHYHAPNMVLSAAGAIDHADLVKAAENCLSGLDATPAPQPEDARYSGGIRHSERYFEQTHLVLGFEAPALHDPGYFQMQMLAGALGGGMSSRLFQEVREKRGLCYAVYSFAHSLADTGTFSIYAATGPEYSDELFAVIRDEIRRAAEDGFHPDELARVKAQAKMGLFASLESSAARAEQLARYILLYGRPLTTEELLEKVEAVTADDLRHQAMQLLASPLTLATVGPIANRARFDGIAEEFVLPPRKAA</sequence>
<evidence type="ECO:0000259" key="6">
    <source>
        <dbReference type="Pfam" id="PF05193"/>
    </source>
</evidence>
<name>A0ABW3JDI6_9HYPH</name>
<dbReference type="Gene3D" id="3.30.830.10">
    <property type="entry name" value="Metalloenzyme, LuxS/M16 peptidase-like"/>
    <property type="match status" value="2"/>
</dbReference>
<feature type="domain" description="Peptidase M16 C-terminal" evidence="6">
    <location>
        <begin position="178"/>
        <end position="348"/>
    </location>
</feature>
<protein>
    <submittedName>
        <fullName evidence="7">M16 family metallopeptidase</fullName>
    </submittedName>
</protein>
<dbReference type="SUPFAM" id="SSF63411">
    <property type="entry name" value="LuxS/MPP-like metallohydrolase"/>
    <property type="match status" value="2"/>
</dbReference>
<organism evidence="7 8">
    <name type="scientific">Methyloligella solikamskensis</name>
    <dbReference type="NCBI Taxonomy" id="1177756"/>
    <lineage>
        <taxon>Bacteria</taxon>
        <taxon>Pseudomonadati</taxon>
        <taxon>Pseudomonadota</taxon>
        <taxon>Alphaproteobacteria</taxon>
        <taxon>Hyphomicrobiales</taxon>
        <taxon>Hyphomicrobiaceae</taxon>
        <taxon>Methyloligella</taxon>
    </lineage>
</organism>
<evidence type="ECO:0000313" key="8">
    <source>
        <dbReference type="Proteomes" id="UP001597102"/>
    </source>
</evidence>
<dbReference type="Proteomes" id="UP001597102">
    <property type="component" value="Unassembled WGS sequence"/>
</dbReference>
<evidence type="ECO:0000256" key="3">
    <source>
        <dbReference type="ARBA" id="ARBA00023049"/>
    </source>
</evidence>
<keyword evidence="3" id="KW-0645">Protease</keyword>
<dbReference type="EMBL" id="JBHTJO010000002">
    <property type="protein sequence ID" value="MFD0988378.1"/>
    <property type="molecule type" value="Genomic_DNA"/>
</dbReference>
<dbReference type="PROSITE" id="PS00143">
    <property type="entry name" value="INSULINASE"/>
    <property type="match status" value="1"/>
</dbReference>
<dbReference type="Pfam" id="PF00675">
    <property type="entry name" value="Peptidase_M16"/>
    <property type="match status" value="1"/>
</dbReference>
<dbReference type="Pfam" id="PF05193">
    <property type="entry name" value="Peptidase_M16_C"/>
    <property type="match status" value="1"/>
</dbReference>
<evidence type="ECO:0000313" key="7">
    <source>
        <dbReference type="EMBL" id="MFD0988378.1"/>
    </source>
</evidence>
<keyword evidence="8" id="KW-1185">Reference proteome</keyword>
<dbReference type="InterPro" id="IPR007863">
    <property type="entry name" value="Peptidase_M16_C"/>
</dbReference>
<dbReference type="RefSeq" id="WP_379091405.1">
    <property type="nucleotide sequence ID" value="NZ_JBHTJO010000002.1"/>
</dbReference>
<gene>
    <name evidence="7" type="ORF">ACFQ2F_14865</name>
</gene>
<evidence type="ECO:0000256" key="2">
    <source>
        <dbReference type="ARBA" id="ARBA00007261"/>
    </source>
</evidence>
<dbReference type="InterPro" id="IPR001431">
    <property type="entry name" value="Pept_M16_Zn_BS"/>
</dbReference>
<comment type="cofactor">
    <cofactor evidence="1">
        <name>Zn(2+)</name>
        <dbReference type="ChEBI" id="CHEBI:29105"/>
    </cofactor>
</comment>
<evidence type="ECO:0000256" key="4">
    <source>
        <dbReference type="RuleBase" id="RU004447"/>
    </source>
</evidence>
<evidence type="ECO:0000259" key="5">
    <source>
        <dbReference type="Pfam" id="PF00675"/>
    </source>
</evidence>